<dbReference type="AlphaFoldDB" id="A0A0E9VE86"/>
<name>A0A0E9VE86_ANGAN</name>
<dbReference type="EMBL" id="GBXM01032133">
    <property type="protein sequence ID" value="JAH76444.1"/>
    <property type="molecule type" value="Transcribed_RNA"/>
</dbReference>
<accession>A0A0E9VE86</accession>
<sequence>MGKAMLLDKYFTPGNAKNVVKMNQVVIYSSPLWYFHRRNFCSFSTVVA</sequence>
<reference evidence="1" key="2">
    <citation type="journal article" date="2015" name="Fish Shellfish Immunol.">
        <title>Early steps in the European eel (Anguilla anguilla)-Vibrio vulnificus interaction in the gills: Role of the RtxA13 toxin.</title>
        <authorList>
            <person name="Callol A."/>
            <person name="Pajuelo D."/>
            <person name="Ebbesson L."/>
            <person name="Teles M."/>
            <person name="MacKenzie S."/>
            <person name="Amaro C."/>
        </authorList>
    </citation>
    <scope>NUCLEOTIDE SEQUENCE</scope>
</reference>
<organism evidence="1">
    <name type="scientific">Anguilla anguilla</name>
    <name type="common">European freshwater eel</name>
    <name type="synonym">Muraena anguilla</name>
    <dbReference type="NCBI Taxonomy" id="7936"/>
    <lineage>
        <taxon>Eukaryota</taxon>
        <taxon>Metazoa</taxon>
        <taxon>Chordata</taxon>
        <taxon>Craniata</taxon>
        <taxon>Vertebrata</taxon>
        <taxon>Euteleostomi</taxon>
        <taxon>Actinopterygii</taxon>
        <taxon>Neopterygii</taxon>
        <taxon>Teleostei</taxon>
        <taxon>Anguilliformes</taxon>
        <taxon>Anguillidae</taxon>
        <taxon>Anguilla</taxon>
    </lineage>
</organism>
<proteinExistence type="predicted"/>
<reference evidence="1" key="1">
    <citation type="submission" date="2014-11" db="EMBL/GenBank/DDBJ databases">
        <authorList>
            <person name="Amaro Gonzalez C."/>
        </authorList>
    </citation>
    <scope>NUCLEOTIDE SEQUENCE</scope>
</reference>
<protein>
    <submittedName>
        <fullName evidence="1">Uncharacterized protein</fullName>
    </submittedName>
</protein>
<evidence type="ECO:0000313" key="1">
    <source>
        <dbReference type="EMBL" id="JAH76444.1"/>
    </source>
</evidence>